<name>M0N6I0_9EURY</name>
<dbReference type="Proteomes" id="UP000011680">
    <property type="component" value="Unassembled WGS sequence"/>
</dbReference>
<dbReference type="InterPro" id="IPR010095">
    <property type="entry name" value="Cas12f1-like_TNB"/>
</dbReference>
<dbReference type="STRING" id="1227457.C451_12185"/>
<evidence type="ECO:0000313" key="4">
    <source>
        <dbReference type="Proteomes" id="UP000011680"/>
    </source>
</evidence>
<keyword evidence="4" id="KW-1185">Reference proteome</keyword>
<gene>
    <name evidence="3" type="ORF">C451_12185</name>
</gene>
<evidence type="ECO:0000313" key="3">
    <source>
        <dbReference type="EMBL" id="EMA52305.1"/>
    </source>
</evidence>
<evidence type="ECO:0000256" key="1">
    <source>
        <dbReference type="ARBA" id="ARBA00023125"/>
    </source>
</evidence>
<sequence length="136" mass="15088">MPFHAEGVSTVYVGALTGILEASWSVRVNAKTHNFWAFRAFLNRLATTAEEFGITVEVRSEAWTSPECPQCGSMDRTTRHKDTLTCECGFEGHADLVASETFLKRPAETPRPMARPVRSSGTATIGWRHHTLIVPK</sequence>
<dbReference type="EMBL" id="AOMF01000158">
    <property type="protein sequence ID" value="EMA52305.1"/>
    <property type="molecule type" value="Genomic_DNA"/>
</dbReference>
<dbReference type="GO" id="GO:0003677">
    <property type="term" value="F:DNA binding"/>
    <property type="evidence" value="ECO:0007669"/>
    <property type="project" value="UniProtKB-KW"/>
</dbReference>
<keyword evidence="1" id="KW-0238">DNA-binding</keyword>
<dbReference type="AlphaFoldDB" id="M0N6I0"/>
<comment type="caution">
    <text evidence="3">The sequence shown here is derived from an EMBL/GenBank/DDBJ whole genome shotgun (WGS) entry which is preliminary data.</text>
</comment>
<dbReference type="eggNOG" id="arCOG00683">
    <property type="taxonomic scope" value="Archaea"/>
</dbReference>
<organism evidence="3 4">
    <name type="scientific">Halococcus thailandensis JCM 13552</name>
    <dbReference type="NCBI Taxonomy" id="1227457"/>
    <lineage>
        <taxon>Archaea</taxon>
        <taxon>Methanobacteriati</taxon>
        <taxon>Methanobacteriota</taxon>
        <taxon>Stenosarchaea group</taxon>
        <taxon>Halobacteria</taxon>
        <taxon>Halobacteriales</taxon>
        <taxon>Halococcaceae</taxon>
        <taxon>Halococcus</taxon>
    </lineage>
</organism>
<evidence type="ECO:0000259" key="2">
    <source>
        <dbReference type="Pfam" id="PF07282"/>
    </source>
</evidence>
<accession>M0N6I0</accession>
<dbReference type="PATRIC" id="fig|1227457.3.peg.2308"/>
<dbReference type="Pfam" id="PF07282">
    <property type="entry name" value="Cas12f1-like_TNB"/>
    <property type="match status" value="1"/>
</dbReference>
<feature type="domain" description="Cas12f1-like TNB" evidence="2">
    <location>
        <begin position="38"/>
        <end position="99"/>
    </location>
</feature>
<proteinExistence type="predicted"/>
<protein>
    <submittedName>
        <fullName evidence="3">Transposase, IS605 OrfB family protein</fullName>
    </submittedName>
</protein>
<reference evidence="3 4" key="1">
    <citation type="journal article" date="2014" name="PLoS Genet.">
        <title>Phylogenetically driven sequencing of extremely halophilic archaea reveals strategies for static and dynamic osmo-response.</title>
        <authorList>
            <person name="Becker E.A."/>
            <person name="Seitzer P.M."/>
            <person name="Tritt A."/>
            <person name="Larsen D."/>
            <person name="Krusor M."/>
            <person name="Yao A.I."/>
            <person name="Wu D."/>
            <person name="Madern D."/>
            <person name="Eisen J.A."/>
            <person name="Darling A.E."/>
            <person name="Facciotti M.T."/>
        </authorList>
    </citation>
    <scope>NUCLEOTIDE SEQUENCE [LARGE SCALE GENOMIC DNA]</scope>
    <source>
        <strain evidence="3 4">JCM 13552</strain>
    </source>
</reference>